<reference evidence="1 2" key="1">
    <citation type="submission" date="2017-08" db="EMBL/GenBank/DDBJ databases">
        <title>Draft genome sequence of filamentous cyanobacterium Calothrix elsteri CCALA 953.</title>
        <authorList>
            <person name="Gagunashvili A.N."/>
            <person name="Elster J."/>
            <person name="Andresson O.S."/>
        </authorList>
    </citation>
    <scope>NUCLEOTIDE SEQUENCE [LARGE SCALE GENOMIC DNA]</scope>
    <source>
        <strain evidence="1 2">CCALA 953</strain>
    </source>
</reference>
<dbReference type="OrthoDB" id="580965at2"/>
<proteinExistence type="predicted"/>
<protein>
    <submittedName>
        <fullName evidence="1">Uncharacterized protein</fullName>
    </submittedName>
</protein>
<evidence type="ECO:0000313" key="2">
    <source>
        <dbReference type="Proteomes" id="UP000218238"/>
    </source>
</evidence>
<evidence type="ECO:0000313" key="1">
    <source>
        <dbReference type="EMBL" id="PAX45682.1"/>
    </source>
</evidence>
<comment type="caution">
    <text evidence="1">The sequence shown here is derived from an EMBL/GenBank/DDBJ whole genome shotgun (WGS) entry which is preliminary data.</text>
</comment>
<keyword evidence="2" id="KW-1185">Reference proteome</keyword>
<dbReference type="RefSeq" id="WP_095725137.1">
    <property type="nucleotide sequence ID" value="NZ_NTFS01000760.1"/>
</dbReference>
<accession>A0A2A2T9P2</accession>
<feature type="non-terminal residue" evidence="1">
    <location>
        <position position="392"/>
    </location>
</feature>
<organism evidence="1 2">
    <name type="scientific">Brunnivagina elsteri CCALA 953</name>
    <dbReference type="NCBI Taxonomy" id="987040"/>
    <lineage>
        <taxon>Bacteria</taxon>
        <taxon>Bacillati</taxon>
        <taxon>Cyanobacteriota</taxon>
        <taxon>Cyanophyceae</taxon>
        <taxon>Nostocales</taxon>
        <taxon>Calotrichaceae</taxon>
        <taxon>Brunnivagina</taxon>
    </lineage>
</organism>
<gene>
    <name evidence="1" type="ORF">CK510_30520</name>
</gene>
<dbReference type="Proteomes" id="UP000218238">
    <property type="component" value="Unassembled WGS sequence"/>
</dbReference>
<sequence length="392" mass="46584">MTVNSLSNSQGDRHLLKSKDKRLKLQNTQEKMYSFLLRIVKSWQPDEVLRVFKRSFIDCLNSEASKSSLGIYIVLLEHSEEEFRHTIKRCCYILINNWESTRRHQYIRELVELFINLKLKINPNTPNKLRLARTWLDNFARSTDYEELELFAYRSEEVKGHWVNRYSSYLLFAQSLNENNSQEQKEAARKLSRVLKDKFKFELAMYIARSQLNFSSSTSIPRHQNPSSLGDNVIRLIKTIVVRKGAFSYENIANIFLKQTQNELFYDFKKSLLRYLIFSVQQEEFTNTLQQQLSEKFNSWKVEYDDKLISKEMLLRICNRTIDFLTTENGREPSKLFMLLLSPGNPLTLVVVLLKLILISNHSRSHLEMRIANLIRYYDQYLESECTWFINF</sequence>
<dbReference type="AlphaFoldDB" id="A0A2A2T9P2"/>
<dbReference type="EMBL" id="NTFS01000760">
    <property type="protein sequence ID" value="PAX45682.1"/>
    <property type="molecule type" value="Genomic_DNA"/>
</dbReference>
<name>A0A2A2T9P2_9CYAN</name>